<dbReference type="STRING" id="266749.SAMN05421876_11443"/>
<dbReference type="Proteomes" id="UP000031473">
    <property type="component" value="Unassembled WGS sequence"/>
</dbReference>
<organism evidence="1 2">
    <name type="scientific">Kaistella jeonii</name>
    <dbReference type="NCBI Taxonomy" id="266749"/>
    <lineage>
        <taxon>Bacteria</taxon>
        <taxon>Pseudomonadati</taxon>
        <taxon>Bacteroidota</taxon>
        <taxon>Flavobacteriia</taxon>
        <taxon>Flavobacteriales</taxon>
        <taxon>Weeksellaceae</taxon>
        <taxon>Chryseobacterium group</taxon>
        <taxon>Kaistella</taxon>
    </lineage>
</organism>
<proteinExistence type="predicted"/>
<keyword evidence="1" id="KW-0031">Aminopeptidase</keyword>
<protein>
    <submittedName>
        <fullName evidence="1">Aminopeptidase N</fullName>
    </submittedName>
</protein>
<evidence type="ECO:0000313" key="1">
    <source>
        <dbReference type="EMBL" id="KIA87906.1"/>
    </source>
</evidence>
<sequence>MKRLLLGILLIINFVVVSAQQDSIYINAKVSGSKKELTVNQEITYYNNGSADLSQIKLLNWIAAYQNRNTKLVKRQLEDRKNDLYFAKPNELGSLINLEIKIGEKAISVNDSSTENIYIQLPNKIKPGEKVEIALQYILKLPDEKFAGYGSDGKKITLKYFFLVPDGFENQEQSPKNFMDIEENQSPNVYWKVILDIPVNYYSQSNLAETAPNYFEGKLNIDPEFVISENHFTTISPKVDAKKIDITFGYPLTESEKQNLEFYLPLQLNFIKSKIGFLPSRIFISEKFRKNENFTGLEDLKFLKFRYQLFTESQRNDLNYFSIISKNVVEQATVFEKKQDHWLMNGLKTYLEIQYIERYYKNEKLLGQLPENINIFGFKPLKLFYASKLKLSERYGLAYLYILTKNLDQKIAEPFEDLSNYNAAAISHLEMGSLFSFVAAKMGQEKFDDFVTQYLRKNAHQHIDKKKFLDELTLASGYSSDFLENFLQRKNRVNFKLKRFKKIGDEFQVKIAKNTSQQIPFKIETITKTGEKKEFWFDTNDSKTDVIYTIPQSNAAKIVVNDEYIFPEKNFRDNYLYTKGIYSNTKKIKLKLFQDIPNPEFNEIYLNPRLSFNIYDKVLLGLNFKNSSLFERKFNYSFTPYFSSGTGQMTGSGAISYSFQPAESFFRTLDIGVSGSYFHYDYDLSYRKFGIFANINFAKNPRSDIGRSLGVSYNFYDKDLNPMMIAQNEYQKYNMWSIGYGYSDRQLIHEKYASANLQFMEDFQKISGEAFYRWEYAKDKKLSLRFFGGYFLTNKTKNNLFDYGISKVSNYSFSYGLLGQSATTGLLSQQLILAEGGYKSYVGNTANQWITSINLDSHVWRWFNLYADAGVYKSKSHDPQFIWDSGVKVKVIPDFLEVYFPIQSSLGFEPSFKDYGQRIRFTLVLNFSAITNYLSRGWF</sequence>
<dbReference type="AlphaFoldDB" id="A0A0C1CUE2"/>
<gene>
    <name evidence="1" type="ORF">OA86_13370</name>
</gene>
<evidence type="ECO:0000313" key="2">
    <source>
        <dbReference type="Proteomes" id="UP000031473"/>
    </source>
</evidence>
<dbReference type="RefSeq" id="WP_039354301.1">
    <property type="nucleotide sequence ID" value="NZ_FOLA01000014.1"/>
</dbReference>
<keyword evidence="1" id="KW-0645">Protease</keyword>
<keyword evidence="2" id="KW-1185">Reference proteome</keyword>
<dbReference type="GO" id="GO:0004177">
    <property type="term" value="F:aminopeptidase activity"/>
    <property type="evidence" value="ECO:0007669"/>
    <property type="project" value="UniProtKB-KW"/>
</dbReference>
<dbReference type="EMBL" id="JSYL01000013">
    <property type="protein sequence ID" value="KIA87906.1"/>
    <property type="molecule type" value="Genomic_DNA"/>
</dbReference>
<accession>A0A0C1CUE2</accession>
<dbReference type="Gene3D" id="1.10.390.10">
    <property type="entry name" value="Neutral Protease Domain 2"/>
    <property type="match status" value="1"/>
</dbReference>
<comment type="caution">
    <text evidence="1">The sequence shown here is derived from an EMBL/GenBank/DDBJ whole genome shotgun (WGS) entry which is preliminary data.</text>
</comment>
<keyword evidence="1" id="KW-0378">Hydrolase</keyword>
<reference evidence="1 2" key="1">
    <citation type="submission" date="2014-10" db="EMBL/GenBank/DDBJ databases">
        <title>Kaistella jeonii genome.</title>
        <authorList>
            <person name="Clayton J.T."/>
            <person name="Newman J.D."/>
        </authorList>
    </citation>
    <scope>NUCLEOTIDE SEQUENCE [LARGE SCALE GENOMIC DNA]</scope>
    <source>
        <strain evidence="1 2">DSM 17048</strain>
    </source>
</reference>
<dbReference type="InterPro" id="IPR027268">
    <property type="entry name" value="Peptidase_M4/M1_CTD_sf"/>
</dbReference>
<name>A0A0C1CUE2_9FLAO</name>